<proteinExistence type="predicted"/>
<feature type="transmembrane region" description="Helical" evidence="1">
    <location>
        <begin position="415"/>
        <end position="434"/>
    </location>
</feature>
<dbReference type="HOGENOM" id="CLU_542903_0_0_1"/>
<reference evidence="2 3" key="1">
    <citation type="journal article" date="2012" name="Proc. Natl. Acad. Sci. U.S.A.">
        <title>Comparative genomics of Ceriporiopsis subvermispora and Phanerochaete chrysosporium provide insight into selective ligninolysis.</title>
        <authorList>
            <person name="Fernandez-Fueyo E."/>
            <person name="Ruiz-Duenas F.J."/>
            <person name="Ferreira P."/>
            <person name="Floudas D."/>
            <person name="Hibbett D.S."/>
            <person name="Canessa P."/>
            <person name="Larrondo L.F."/>
            <person name="James T.Y."/>
            <person name="Seelenfreund D."/>
            <person name="Lobos S."/>
            <person name="Polanco R."/>
            <person name="Tello M."/>
            <person name="Honda Y."/>
            <person name="Watanabe T."/>
            <person name="Watanabe T."/>
            <person name="Ryu J.S."/>
            <person name="Kubicek C.P."/>
            <person name="Schmoll M."/>
            <person name="Gaskell J."/>
            <person name="Hammel K.E."/>
            <person name="St John F.J."/>
            <person name="Vanden Wymelenberg A."/>
            <person name="Sabat G."/>
            <person name="Splinter BonDurant S."/>
            <person name="Syed K."/>
            <person name="Yadav J.S."/>
            <person name="Doddapaneni H."/>
            <person name="Subramanian V."/>
            <person name="Lavin J.L."/>
            <person name="Oguiza J.A."/>
            <person name="Perez G."/>
            <person name="Pisabarro A.G."/>
            <person name="Ramirez L."/>
            <person name="Santoyo F."/>
            <person name="Master E."/>
            <person name="Coutinho P.M."/>
            <person name="Henrissat B."/>
            <person name="Lombard V."/>
            <person name="Magnuson J.K."/>
            <person name="Kuees U."/>
            <person name="Hori C."/>
            <person name="Igarashi K."/>
            <person name="Samejima M."/>
            <person name="Held B.W."/>
            <person name="Barry K.W."/>
            <person name="LaButti K.M."/>
            <person name="Lapidus A."/>
            <person name="Lindquist E.A."/>
            <person name="Lucas S.M."/>
            <person name="Riley R."/>
            <person name="Salamov A.A."/>
            <person name="Hoffmeister D."/>
            <person name="Schwenk D."/>
            <person name="Hadar Y."/>
            <person name="Yarden O."/>
            <person name="de Vries R.P."/>
            <person name="Wiebenga A."/>
            <person name="Stenlid J."/>
            <person name="Eastwood D."/>
            <person name="Grigoriev I.V."/>
            <person name="Berka R.M."/>
            <person name="Blanchette R.A."/>
            <person name="Kersten P."/>
            <person name="Martinez A.T."/>
            <person name="Vicuna R."/>
            <person name="Cullen D."/>
        </authorList>
    </citation>
    <scope>NUCLEOTIDE SEQUENCE [LARGE SCALE GENOMIC DNA]</scope>
    <source>
        <strain evidence="2 3">B</strain>
    </source>
</reference>
<accession>M2QJZ5</accession>
<feature type="transmembrane region" description="Helical" evidence="1">
    <location>
        <begin position="381"/>
        <end position="408"/>
    </location>
</feature>
<keyword evidence="1" id="KW-0472">Membrane</keyword>
<keyword evidence="1" id="KW-1133">Transmembrane helix</keyword>
<dbReference type="Pfam" id="PF14494">
    <property type="entry name" value="DUF4436"/>
    <property type="match status" value="1"/>
</dbReference>
<dbReference type="Proteomes" id="UP000016930">
    <property type="component" value="Unassembled WGS sequence"/>
</dbReference>
<organism evidence="2 3">
    <name type="scientific">Ceriporiopsis subvermispora (strain B)</name>
    <name type="common">White-rot fungus</name>
    <name type="synonym">Gelatoporia subvermispora</name>
    <dbReference type="NCBI Taxonomy" id="914234"/>
    <lineage>
        <taxon>Eukaryota</taxon>
        <taxon>Fungi</taxon>
        <taxon>Dikarya</taxon>
        <taxon>Basidiomycota</taxon>
        <taxon>Agaricomycotina</taxon>
        <taxon>Agaricomycetes</taxon>
        <taxon>Polyporales</taxon>
        <taxon>Gelatoporiaceae</taxon>
        <taxon>Gelatoporia</taxon>
    </lineage>
</organism>
<dbReference type="EMBL" id="KB445796">
    <property type="protein sequence ID" value="EMD37348.1"/>
    <property type="molecule type" value="Genomic_DNA"/>
</dbReference>
<dbReference type="InterPro" id="IPR027948">
    <property type="entry name" value="DUF4436"/>
</dbReference>
<protein>
    <submittedName>
        <fullName evidence="2">Uncharacterized protein</fullName>
    </submittedName>
</protein>
<dbReference type="OrthoDB" id="2923771at2759"/>
<feature type="transmembrane region" description="Helical" evidence="1">
    <location>
        <begin position="158"/>
        <end position="178"/>
    </location>
</feature>
<sequence>MQQVLLPTRASAMPVSGSIQTTVTAPDLRPLRTALCSDTTLVESTISVSAHPASDQLARPLTLAQWVSSDAAIASSQSVTTFGNTDSAVMQAASLSGQVDADNQSGLRSRNLKSALLSPALVFAPVMYDPESSQKQYWSRTKLIYHDTLRGVKKYGTFILLIFLAAIVGTSIGIGWSLRLRTSDGLGDNDLVSYAALHNYTNFWLTLNATLVNIDPSMQVMTLDWQIDGVSKLHGLVDCVEDPSCPDVNLYFDQNLLATTSFPASNIIGPRPVFTLNGTNWLSLNKSTDERPNTARFRTDVLIFNAGPERTVQSYPFDKYNAKLAMFAMTIPDNQTVGIFVGSTSGIAVGYNAELTDSGVTPDNMTYIKDIEITRGLVIRIYAIFIVIAIWMVTLTFVVAGVAVVVLGKGIRAEVLVLPIATLFAFTQLRGTLPGAPTGFGADIDFVGILPCLALLTLCSVFMTAIFLFRNPEQNSKTYEVLFTDKSTGQVAFAVGGRDKSV</sequence>
<dbReference type="STRING" id="914234.M2QJZ5"/>
<keyword evidence="3" id="KW-1185">Reference proteome</keyword>
<evidence type="ECO:0000313" key="3">
    <source>
        <dbReference type="Proteomes" id="UP000016930"/>
    </source>
</evidence>
<evidence type="ECO:0000256" key="1">
    <source>
        <dbReference type="SAM" id="Phobius"/>
    </source>
</evidence>
<keyword evidence="1" id="KW-0812">Transmembrane</keyword>
<dbReference type="AlphaFoldDB" id="M2QJZ5"/>
<evidence type="ECO:0000313" key="2">
    <source>
        <dbReference type="EMBL" id="EMD37348.1"/>
    </source>
</evidence>
<name>M2QJZ5_CERS8</name>
<feature type="transmembrane region" description="Helical" evidence="1">
    <location>
        <begin position="446"/>
        <end position="469"/>
    </location>
</feature>
<gene>
    <name evidence="2" type="ORF">CERSUDRAFT_114025</name>
</gene>